<gene>
    <name evidence="1" type="ORF">CDAR_277211</name>
</gene>
<dbReference type="AlphaFoldDB" id="A0AAV4VEG2"/>
<dbReference type="EMBL" id="BPLQ01012802">
    <property type="protein sequence ID" value="GIY67938.1"/>
    <property type="molecule type" value="Genomic_DNA"/>
</dbReference>
<dbReference type="Proteomes" id="UP001054837">
    <property type="component" value="Unassembled WGS sequence"/>
</dbReference>
<accession>A0AAV4VEG2</accession>
<organism evidence="1 2">
    <name type="scientific">Caerostris darwini</name>
    <dbReference type="NCBI Taxonomy" id="1538125"/>
    <lineage>
        <taxon>Eukaryota</taxon>
        <taxon>Metazoa</taxon>
        <taxon>Ecdysozoa</taxon>
        <taxon>Arthropoda</taxon>
        <taxon>Chelicerata</taxon>
        <taxon>Arachnida</taxon>
        <taxon>Araneae</taxon>
        <taxon>Araneomorphae</taxon>
        <taxon>Entelegynae</taxon>
        <taxon>Araneoidea</taxon>
        <taxon>Araneidae</taxon>
        <taxon>Caerostris</taxon>
    </lineage>
</organism>
<proteinExistence type="predicted"/>
<name>A0AAV4VEG2_9ARAC</name>
<keyword evidence="2" id="KW-1185">Reference proteome</keyword>
<protein>
    <submittedName>
        <fullName evidence="1">Uncharacterized protein</fullName>
    </submittedName>
</protein>
<evidence type="ECO:0000313" key="1">
    <source>
        <dbReference type="EMBL" id="GIY67938.1"/>
    </source>
</evidence>
<reference evidence="1 2" key="1">
    <citation type="submission" date="2021-06" db="EMBL/GenBank/DDBJ databases">
        <title>Caerostris darwini draft genome.</title>
        <authorList>
            <person name="Kono N."/>
            <person name="Arakawa K."/>
        </authorList>
    </citation>
    <scope>NUCLEOTIDE SEQUENCE [LARGE SCALE GENOMIC DNA]</scope>
</reference>
<evidence type="ECO:0000313" key="2">
    <source>
        <dbReference type="Proteomes" id="UP001054837"/>
    </source>
</evidence>
<comment type="caution">
    <text evidence="1">The sequence shown here is derived from an EMBL/GenBank/DDBJ whole genome shotgun (WGS) entry which is preliminary data.</text>
</comment>
<sequence>MGKSKGTCYPKAAKLNSKSQCTGKTDSSEDSYPLSVFPASLQGIYSSNAGNGNHELQSRTIRKQEGKGGFPLPFISVLLGVGKVHGGDEDQECAGEKRCMKRGTVCCADDHSNEWEGVCKGDLIYLSSGLRAKVDSSITHILSKEYQCQLAC</sequence>